<evidence type="ECO:0000313" key="2">
    <source>
        <dbReference type="EMBL" id="KKK86910.1"/>
    </source>
</evidence>
<dbReference type="AlphaFoldDB" id="A0A0F8ZLN3"/>
<proteinExistence type="predicted"/>
<dbReference type="PROSITE" id="PS51257">
    <property type="entry name" value="PROKAR_LIPOPROTEIN"/>
    <property type="match status" value="1"/>
</dbReference>
<dbReference type="EMBL" id="LAZR01050643">
    <property type="protein sequence ID" value="KKK86910.1"/>
    <property type="molecule type" value="Genomic_DNA"/>
</dbReference>
<accession>A0A0F8ZLN3</accession>
<name>A0A0F8ZLN3_9ZZZZ</name>
<protein>
    <recommendedName>
        <fullName evidence="3">YHS domain-containing protein</fullName>
    </recommendedName>
</protein>
<feature type="region of interest" description="Disordered" evidence="1">
    <location>
        <begin position="27"/>
        <end position="69"/>
    </location>
</feature>
<sequence length="139" mass="14694">MKQLWLFAAIGALMAWTLAGCGSSTEGLASGPMTTADERVHPGSQPAQGASAENPPRPASANRRCPMMGSAIDPAKVSDSLVREYKGQAIAFCCGSCPGAWDMLTDAGKDTRLLAAESYKRRPGRRHPRYAGGKPGSKW</sequence>
<gene>
    <name evidence="2" type="ORF">LCGC14_2758540</name>
</gene>
<reference evidence="2" key="1">
    <citation type="journal article" date="2015" name="Nature">
        <title>Complex archaea that bridge the gap between prokaryotes and eukaryotes.</title>
        <authorList>
            <person name="Spang A."/>
            <person name="Saw J.H."/>
            <person name="Jorgensen S.L."/>
            <person name="Zaremba-Niedzwiedzka K."/>
            <person name="Martijn J."/>
            <person name="Lind A.E."/>
            <person name="van Eijk R."/>
            <person name="Schleper C."/>
            <person name="Guy L."/>
            <person name="Ettema T.J."/>
        </authorList>
    </citation>
    <scope>NUCLEOTIDE SEQUENCE</scope>
</reference>
<evidence type="ECO:0000256" key="1">
    <source>
        <dbReference type="SAM" id="MobiDB-lite"/>
    </source>
</evidence>
<evidence type="ECO:0008006" key="3">
    <source>
        <dbReference type="Google" id="ProtNLM"/>
    </source>
</evidence>
<feature type="region of interest" description="Disordered" evidence="1">
    <location>
        <begin position="118"/>
        <end position="139"/>
    </location>
</feature>
<comment type="caution">
    <text evidence="2">The sequence shown here is derived from an EMBL/GenBank/DDBJ whole genome shotgun (WGS) entry which is preliminary data.</text>
</comment>
<organism evidence="2">
    <name type="scientific">marine sediment metagenome</name>
    <dbReference type="NCBI Taxonomy" id="412755"/>
    <lineage>
        <taxon>unclassified sequences</taxon>
        <taxon>metagenomes</taxon>
        <taxon>ecological metagenomes</taxon>
    </lineage>
</organism>